<proteinExistence type="predicted"/>
<keyword evidence="2" id="KW-1185">Reference proteome</keyword>
<comment type="caution">
    <text evidence="1">The sequence shown here is derived from an EMBL/GenBank/DDBJ whole genome shotgun (WGS) entry which is preliminary data.</text>
</comment>
<reference evidence="1 2" key="1">
    <citation type="submission" date="2015-08" db="EMBL/GenBank/DDBJ databases">
        <title>Emmonsia species relationships and genome sequence.</title>
        <authorList>
            <person name="Cuomo C.A."/>
            <person name="Schwartz I.S."/>
            <person name="Kenyon C."/>
            <person name="De Hoog G.S."/>
            <person name="Govender N.P."/>
            <person name="Botha A."/>
            <person name="Moreno L."/>
            <person name="De Vries M."/>
            <person name="Munoz J.F."/>
            <person name="Stielow J.B."/>
        </authorList>
    </citation>
    <scope>NUCLEOTIDE SEQUENCE [LARGE SCALE GENOMIC DNA]</scope>
    <source>
        <strain evidence="1 2">EI222</strain>
    </source>
</reference>
<dbReference type="EMBL" id="LGTZ01001986">
    <property type="protein sequence ID" value="OJD20230.1"/>
    <property type="molecule type" value="Genomic_DNA"/>
</dbReference>
<sequence length="119" mass="13952">MEKPSEAHLLCGKLEFERARTRSPDKLEIAFFQLEGALIEQYFDIMEDTESMFFRKMSLADFNASEFEYPISPRIEEEEDKGPWEHYATVESDISKLTHTATLFEYGGWHEERCVFDGP</sequence>
<protein>
    <submittedName>
        <fullName evidence="1">Uncharacterized protein</fullName>
    </submittedName>
</protein>
<evidence type="ECO:0000313" key="2">
    <source>
        <dbReference type="Proteomes" id="UP000242791"/>
    </source>
</evidence>
<dbReference type="AlphaFoldDB" id="A0A1J9PVA7"/>
<evidence type="ECO:0000313" key="1">
    <source>
        <dbReference type="EMBL" id="OJD20230.1"/>
    </source>
</evidence>
<name>A0A1J9PVA7_9EURO</name>
<dbReference type="Proteomes" id="UP000242791">
    <property type="component" value="Unassembled WGS sequence"/>
</dbReference>
<dbReference type="VEuPathDB" id="FungiDB:ACJ73_08438"/>
<dbReference type="OrthoDB" id="4185252at2759"/>
<gene>
    <name evidence="1" type="ORF">ACJ73_08438</name>
</gene>
<accession>A0A1J9PVA7</accession>
<organism evidence="1 2">
    <name type="scientific">Blastomyces percursus</name>
    <dbReference type="NCBI Taxonomy" id="1658174"/>
    <lineage>
        <taxon>Eukaryota</taxon>
        <taxon>Fungi</taxon>
        <taxon>Dikarya</taxon>
        <taxon>Ascomycota</taxon>
        <taxon>Pezizomycotina</taxon>
        <taxon>Eurotiomycetes</taxon>
        <taxon>Eurotiomycetidae</taxon>
        <taxon>Onygenales</taxon>
        <taxon>Ajellomycetaceae</taxon>
        <taxon>Blastomyces</taxon>
    </lineage>
</organism>